<dbReference type="InterPro" id="IPR016192">
    <property type="entry name" value="APOBEC/CMP_deaminase_Zn-bd"/>
</dbReference>
<sequence length="169" mass="18248">MTDHFSVLASSVSEQDHYWMAQALIEAAKAAEIGEVPVGAVLVDAQGSEIARGHNFPIGLHDPSAHAEIRALRAAGEALQNYRLVNTTLYVTLEPCAMCVGAIVHARVGRLVFGALEPKAGAVVSQEQLADKHWLNHRPEIMGGVLADEAGAMLSQFFKQRRAARRAEK</sequence>
<comment type="cofactor">
    <cofactor evidence="8">
        <name>Zn(2+)</name>
        <dbReference type="ChEBI" id="CHEBI:29105"/>
    </cofactor>
    <text evidence="8">Binds 1 zinc ion per subunit.</text>
</comment>
<dbReference type="EMBL" id="JBHRYR010000002">
    <property type="protein sequence ID" value="MFC3852329.1"/>
    <property type="molecule type" value="Genomic_DNA"/>
</dbReference>
<dbReference type="NCBIfam" id="NF008113">
    <property type="entry name" value="PRK10860.1"/>
    <property type="match status" value="1"/>
</dbReference>
<dbReference type="PROSITE" id="PS51747">
    <property type="entry name" value="CYT_DCMP_DEAMINASES_2"/>
    <property type="match status" value="1"/>
</dbReference>
<keyword evidence="5 8" id="KW-0378">Hydrolase</keyword>
<gene>
    <name evidence="8 10" type="primary">tadA</name>
    <name evidence="10" type="ORF">ACFOOG_05715</name>
</gene>
<keyword evidence="6 8" id="KW-0862">Zinc</keyword>
<dbReference type="PANTHER" id="PTHR11079">
    <property type="entry name" value="CYTOSINE DEAMINASE FAMILY MEMBER"/>
    <property type="match status" value="1"/>
</dbReference>
<dbReference type="CDD" id="cd01285">
    <property type="entry name" value="nucleoside_deaminase"/>
    <property type="match status" value="1"/>
</dbReference>
<comment type="function">
    <text evidence="8">Catalyzes the deamination of adenosine to inosine at the wobble position 34 of tRNA(Arg2).</text>
</comment>
<comment type="caution">
    <text evidence="10">The sequence shown here is derived from an EMBL/GenBank/DDBJ whole genome shotgun (WGS) entry which is preliminary data.</text>
</comment>
<evidence type="ECO:0000256" key="2">
    <source>
        <dbReference type="ARBA" id="ARBA00011738"/>
    </source>
</evidence>
<dbReference type="InterPro" id="IPR002125">
    <property type="entry name" value="CMP_dCMP_dom"/>
</dbReference>
<evidence type="ECO:0000256" key="1">
    <source>
        <dbReference type="ARBA" id="ARBA00010669"/>
    </source>
</evidence>
<keyword evidence="3 8" id="KW-0819">tRNA processing</keyword>
<keyword evidence="4 8" id="KW-0479">Metal-binding</keyword>
<dbReference type="InterPro" id="IPR016193">
    <property type="entry name" value="Cytidine_deaminase-like"/>
</dbReference>
<feature type="domain" description="CMP/dCMP-type deaminase" evidence="9">
    <location>
        <begin position="14"/>
        <end position="124"/>
    </location>
</feature>
<dbReference type="PANTHER" id="PTHR11079:SF202">
    <property type="entry name" value="TRNA-SPECIFIC ADENOSINE DEAMINASE"/>
    <property type="match status" value="1"/>
</dbReference>
<dbReference type="Proteomes" id="UP001595617">
    <property type="component" value="Unassembled WGS sequence"/>
</dbReference>
<dbReference type="GO" id="GO:0052717">
    <property type="term" value="F:tRNA-specific adenosine-34 deaminase activity"/>
    <property type="evidence" value="ECO:0007669"/>
    <property type="project" value="UniProtKB-EC"/>
</dbReference>
<comment type="similarity">
    <text evidence="1">Belongs to the cytidine and deoxycytidylate deaminase family. ADAT2 subfamily.</text>
</comment>
<feature type="binding site" evidence="8">
    <location>
        <position position="66"/>
    </location>
    <ligand>
        <name>Zn(2+)</name>
        <dbReference type="ChEBI" id="CHEBI:29105"/>
        <note>catalytic</note>
    </ligand>
</feature>
<dbReference type="PROSITE" id="PS00903">
    <property type="entry name" value="CYT_DCMP_DEAMINASES_1"/>
    <property type="match status" value="1"/>
</dbReference>
<evidence type="ECO:0000256" key="8">
    <source>
        <dbReference type="HAMAP-Rule" id="MF_00972"/>
    </source>
</evidence>
<evidence type="ECO:0000256" key="7">
    <source>
        <dbReference type="ARBA" id="ARBA00048045"/>
    </source>
</evidence>
<feature type="binding site" evidence="8">
    <location>
        <position position="99"/>
    </location>
    <ligand>
        <name>Zn(2+)</name>
        <dbReference type="ChEBI" id="CHEBI:29105"/>
        <note>catalytic</note>
    </ligand>
</feature>
<evidence type="ECO:0000259" key="9">
    <source>
        <dbReference type="PROSITE" id="PS51747"/>
    </source>
</evidence>
<reference evidence="11" key="1">
    <citation type="journal article" date="2019" name="Int. J. Syst. Evol. Microbiol.">
        <title>The Global Catalogue of Microorganisms (GCM) 10K type strain sequencing project: providing services to taxonomists for standard genome sequencing and annotation.</title>
        <authorList>
            <consortium name="The Broad Institute Genomics Platform"/>
            <consortium name="The Broad Institute Genome Sequencing Center for Infectious Disease"/>
            <person name="Wu L."/>
            <person name="Ma J."/>
        </authorList>
    </citation>
    <scope>NUCLEOTIDE SEQUENCE [LARGE SCALE GENOMIC DNA]</scope>
    <source>
        <strain evidence="11">IBRC 10765</strain>
    </source>
</reference>
<dbReference type="InterPro" id="IPR028883">
    <property type="entry name" value="tRNA_aden_deaminase"/>
</dbReference>
<dbReference type="Pfam" id="PF00383">
    <property type="entry name" value="dCMP_cyt_deam_1"/>
    <property type="match status" value="1"/>
</dbReference>
<evidence type="ECO:0000256" key="4">
    <source>
        <dbReference type="ARBA" id="ARBA00022723"/>
    </source>
</evidence>
<comment type="subunit">
    <text evidence="2 8">Homodimer.</text>
</comment>
<comment type="catalytic activity">
    <reaction evidence="7 8">
        <text>adenosine(34) in tRNA + H2O + H(+) = inosine(34) in tRNA + NH4(+)</text>
        <dbReference type="Rhea" id="RHEA:43168"/>
        <dbReference type="Rhea" id="RHEA-COMP:10373"/>
        <dbReference type="Rhea" id="RHEA-COMP:10374"/>
        <dbReference type="ChEBI" id="CHEBI:15377"/>
        <dbReference type="ChEBI" id="CHEBI:15378"/>
        <dbReference type="ChEBI" id="CHEBI:28938"/>
        <dbReference type="ChEBI" id="CHEBI:74411"/>
        <dbReference type="ChEBI" id="CHEBI:82852"/>
        <dbReference type="EC" id="3.5.4.33"/>
    </reaction>
</comment>
<protein>
    <recommendedName>
        <fullName evidence="8">tRNA-specific adenosine deaminase</fullName>
        <ecNumber evidence="8">3.5.4.33</ecNumber>
    </recommendedName>
</protein>
<dbReference type="EC" id="3.5.4.33" evidence="8"/>
<dbReference type="HAMAP" id="MF_00972">
    <property type="entry name" value="tRNA_aden_deaminase"/>
    <property type="match status" value="1"/>
</dbReference>
<evidence type="ECO:0000256" key="3">
    <source>
        <dbReference type="ARBA" id="ARBA00022694"/>
    </source>
</evidence>
<keyword evidence="11" id="KW-1185">Reference proteome</keyword>
<proteinExistence type="inferred from homology"/>
<feature type="active site" description="Proton donor" evidence="8">
    <location>
        <position position="68"/>
    </location>
</feature>
<organism evidence="10 11">
    <name type="scientific">Saccharospirillum mangrovi</name>
    <dbReference type="NCBI Taxonomy" id="2161747"/>
    <lineage>
        <taxon>Bacteria</taxon>
        <taxon>Pseudomonadati</taxon>
        <taxon>Pseudomonadota</taxon>
        <taxon>Gammaproteobacteria</taxon>
        <taxon>Oceanospirillales</taxon>
        <taxon>Saccharospirillaceae</taxon>
        <taxon>Saccharospirillum</taxon>
    </lineage>
</organism>
<dbReference type="SUPFAM" id="SSF53927">
    <property type="entry name" value="Cytidine deaminase-like"/>
    <property type="match status" value="1"/>
</dbReference>
<accession>A0ABV7ZUU5</accession>
<feature type="binding site" evidence="8">
    <location>
        <position position="96"/>
    </location>
    <ligand>
        <name>Zn(2+)</name>
        <dbReference type="ChEBI" id="CHEBI:29105"/>
        <note>catalytic</note>
    </ligand>
</feature>
<dbReference type="RefSeq" id="WP_380694357.1">
    <property type="nucleotide sequence ID" value="NZ_JBHRYR010000002.1"/>
</dbReference>
<evidence type="ECO:0000256" key="5">
    <source>
        <dbReference type="ARBA" id="ARBA00022801"/>
    </source>
</evidence>
<evidence type="ECO:0000256" key="6">
    <source>
        <dbReference type="ARBA" id="ARBA00022833"/>
    </source>
</evidence>
<dbReference type="Gene3D" id="3.40.140.10">
    <property type="entry name" value="Cytidine Deaminase, domain 2"/>
    <property type="match status" value="1"/>
</dbReference>
<name>A0ABV7ZUU5_9GAMM</name>
<evidence type="ECO:0000313" key="10">
    <source>
        <dbReference type="EMBL" id="MFC3852329.1"/>
    </source>
</evidence>
<evidence type="ECO:0000313" key="11">
    <source>
        <dbReference type="Proteomes" id="UP001595617"/>
    </source>
</evidence>